<dbReference type="InterPro" id="IPR056303">
    <property type="entry name" value="AMIN-like"/>
</dbReference>
<dbReference type="EMBL" id="QYRP01000002">
    <property type="protein sequence ID" value="RJS45311.1"/>
    <property type="molecule type" value="Genomic_DNA"/>
</dbReference>
<evidence type="ECO:0000313" key="4">
    <source>
        <dbReference type="Proteomes" id="UP000276542"/>
    </source>
</evidence>
<dbReference type="Pfam" id="PF24837">
    <property type="entry name" value="AMIN-like"/>
    <property type="match status" value="1"/>
</dbReference>
<organism evidence="3 4">
    <name type="scientific">Nocardioides cavernaquae</name>
    <dbReference type="NCBI Taxonomy" id="2321396"/>
    <lineage>
        <taxon>Bacteria</taxon>
        <taxon>Bacillati</taxon>
        <taxon>Actinomycetota</taxon>
        <taxon>Actinomycetes</taxon>
        <taxon>Propionibacteriales</taxon>
        <taxon>Nocardioidaceae</taxon>
        <taxon>Nocardioides</taxon>
    </lineage>
</organism>
<sequence length="174" mass="19006">MMRRILAALATSLLIGATVATPAPATSAPAWQNAPTSWTNPNGGLPRITALRYATHPGFDRVVIDVRGKLPSYRTHYGARFYYDGSGALVPIRGGLGITFNPAYAHRNDGTSTYTGPRIARPGFRTLKAIAFTGDYEGYVNFAFGLSCDGSTRAPYRVMRLHEPQRIVIDFKHC</sequence>
<protein>
    <recommendedName>
        <fullName evidence="2">AMIN-like domain-containing protein</fullName>
    </recommendedName>
</protein>
<feature type="chain" id="PRO_5017469986" description="AMIN-like domain-containing protein" evidence="1">
    <location>
        <begin position="26"/>
        <end position="174"/>
    </location>
</feature>
<name>A0A3A5H5V9_9ACTN</name>
<keyword evidence="1" id="KW-0732">Signal</keyword>
<dbReference type="RefSeq" id="WP_120059212.1">
    <property type="nucleotide sequence ID" value="NZ_QYRP01000002.1"/>
</dbReference>
<keyword evidence="4" id="KW-1185">Reference proteome</keyword>
<evidence type="ECO:0000256" key="1">
    <source>
        <dbReference type="SAM" id="SignalP"/>
    </source>
</evidence>
<comment type="caution">
    <text evidence="3">The sequence shown here is derived from an EMBL/GenBank/DDBJ whole genome shotgun (WGS) entry which is preliminary data.</text>
</comment>
<dbReference type="AlphaFoldDB" id="A0A3A5H5V9"/>
<evidence type="ECO:0000313" key="3">
    <source>
        <dbReference type="EMBL" id="RJS45311.1"/>
    </source>
</evidence>
<dbReference type="OrthoDB" id="3393679at2"/>
<evidence type="ECO:0000259" key="2">
    <source>
        <dbReference type="Pfam" id="PF24837"/>
    </source>
</evidence>
<dbReference type="Proteomes" id="UP000276542">
    <property type="component" value="Unassembled WGS sequence"/>
</dbReference>
<accession>A0A3A5H5V9</accession>
<proteinExistence type="predicted"/>
<feature type="signal peptide" evidence="1">
    <location>
        <begin position="1"/>
        <end position="25"/>
    </location>
</feature>
<feature type="domain" description="AMIN-like" evidence="2">
    <location>
        <begin position="47"/>
        <end position="173"/>
    </location>
</feature>
<gene>
    <name evidence="3" type="ORF">D4739_03160</name>
</gene>
<reference evidence="4" key="1">
    <citation type="submission" date="2018-09" db="EMBL/GenBank/DDBJ databases">
        <authorList>
            <person name="Zhu H."/>
        </authorList>
    </citation>
    <scope>NUCLEOTIDE SEQUENCE [LARGE SCALE GENOMIC DNA]</scope>
    <source>
        <strain evidence="4">K1W22B-1</strain>
    </source>
</reference>